<evidence type="ECO:0000256" key="1">
    <source>
        <dbReference type="ARBA" id="ARBA00004613"/>
    </source>
</evidence>
<dbReference type="AlphaFoldDB" id="A0A3B3D3Y5"/>
<accession>A0A3B3D3Y5</accession>
<keyword evidence="4" id="KW-0677">Repeat</keyword>
<reference evidence="7" key="2">
    <citation type="submission" date="2025-09" db="UniProtKB">
        <authorList>
            <consortium name="Ensembl"/>
        </authorList>
    </citation>
    <scope>IDENTIFICATION</scope>
</reference>
<dbReference type="GeneTree" id="ENSGT00940000155619"/>
<dbReference type="Proteomes" id="UP000261560">
    <property type="component" value="Unplaced"/>
</dbReference>
<keyword evidence="5" id="KW-0325">Glycoprotein</keyword>
<dbReference type="Gene3D" id="3.40.50.410">
    <property type="entry name" value="von Willebrand factor, type A domain"/>
    <property type="match status" value="2"/>
</dbReference>
<name>A0A3B3D3Y5_ORYME</name>
<dbReference type="PRINTS" id="PR00453">
    <property type="entry name" value="VWFADOMAIN"/>
</dbReference>
<evidence type="ECO:0000256" key="5">
    <source>
        <dbReference type="ARBA" id="ARBA00023180"/>
    </source>
</evidence>
<dbReference type="GO" id="GO:0005576">
    <property type="term" value="C:extracellular region"/>
    <property type="evidence" value="ECO:0007669"/>
    <property type="project" value="UniProtKB-SubCell"/>
</dbReference>
<dbReference type="InterPro" id="IPR050525">
    <property type="entry name" value="ECM_Assembly_Org"/>
</dbReference>
<feature type="domain" description="VWFA" evidence="6">
    <location>
        <begin position="239"/>
        <end position="415"/>
    </location>
</feature>
<protein>
    <recommendedName>
        <fullName evidence="6">VWFA domain-containing protein</fullName>
    </recommendedName>
</protein>
<dbReference type="FunFam" id="3.40.50.410:FF:000004">
    <property type="entry name" value="collagen alpha-6(VI) chain"/>
    <property type="match status" value="1"/>
</dbReference>
<dbReference type="OMA" id="TICECWN"/>
<organism evidence="7 8">
    <name type="scientific">Oryzias melastigma</name>
    <name type="common">Marine medaka</name>
    <dbReference type="NCBI Taxonomy" id="30732"/>
    <lineage>
        <taxon>Eukaryota</taxon>
        <taxon>Metazoa</taxon>
        <taxon>Chordata</taxon>
        <taxon>Craniata</taxon>
        <taxon>Vertebrata</taxon>
        <taxon>Euteleostomi</taxon>
        <taxon>Actinopterygii</taxon>
        <taxon>Neopterygii</taxon>
        <taxon>Teleostei</taxon>
        <taxon>Neoteleostei</taxon>
        <taxon>Acanthomorphata</taxon>
        <taxon>Ovalentaria</taxon>
        <taxon>Atherinomorphae</taxon>
        <taxon>Beloniformes</taxon>
        <taxon>Adrianichthyidae</taxon>
        <taxon>Oryziinae</taxon>
        <taxon>Oryzias</taxon>
    </lineage>
</organism>
<evidence type="ECO:0000256" key="3">
    <source>
        <dbReference type="ARBA" id="ARBA00022729"/>
    </source>
</evidence>
<dbReference type="PANTHER" id="PTHR24020">
    <property type="entry name" value="COLLAGEN ALPHA"/>
    <property type="match status" value="1"/>
</dbReference>
<evidence type="ECO:0000256" key="2">
    <source>
        <dbReference type="ARBA" id="ARBA00022525"/>
    </source>
</evidence>
<dbReference type="PROSITE" id="PS50234">
    <property type="entry name" value="VWFA"/>
    <property type="match status" value="2"/>
</dbReference>
<keyword evidence="2" id="KW-0964">Secreted</keyword>
<dbReference type="PANTHER" id="PTHR24020:SF86">
    <property type="entry name" value="COLLAGEN, TYPE VI, ALPHA 4"/>
    <property type="match status" value="1"/>
</dbReference>
<evidence type="ECO:0000313" key="7">
    <source>
        <dbReference type="Ensembl" id="ENSOMEP00000024164.1"/>
    </source>
</evidence>
<proteinExistence type="predicted"/>
<evidence type="ECO:0000256" key="4">
    <source>
        <dbReference type="ARBA" id="ARBA00022737"/>
    </source>
</evidence>
<dbReference type="InterPro" id="IPR036465">
    <property type="entry name" value="vWFA_dom_sf"/>
</dbReference>
<keyword evidence="3" id="KW-0732">Signal</keyword>
<comment type="subcellular location">
    <subcellularLocation>
        <location evidence="1">Secreted</location>
    </subcellularLocation>
</comment>
<feature type="domain" description="VWFA" evidence="6">
    <location>
        <begin position="24"/>
        <end position="199"/>
    </location>
</feature>
<evidence type="ECO:0000259" key="6">
    <source>
        <dbReference type="PROSITE" id="PS50234"/>
    </source>
</evidence>
<sequence length="452" mass="49926">KTSPEIVLRMLLVLQPCENDLVGDIVFLVDSSGSIGSENFDLIKEFLKSIIKGLDIGPQKIRVGLAQYSRKFHPEFGLKDNEDKESLLNKVNQMYYRKGKTWTGEALDSIRTRYFTELEGSRAGERVPQIAVLITDGGSSDNVEEPAWRLRNHGVLVFCIGVEMKNQTKLETIASPPHHHNILPIKRFQDLQSQFGDLLKKCVGTRANTVSSERHVLCRGQCVSSVKILPKCEGAGAADVVFILSDSGGSGEDDFPFLLVFLDFIINSLEIGQAKVRVGIVTASHVPRVEAHLNTFHGKAELEHFISLLPPRQGGAKIGAALNSTREVMFRERNRGRRNARKVAIVITDTKSQDSVSEAASSLRRAGTTVYAVGVKDAERTELEEMASHPSSRHVFPRADFSSLVAETQTLLRSLCSGIAESLKTAGESSKDAEKGWSLGCSWFRTFKLWSD</sequence>
<dbReference type="SUPFAM" id="SSF53300">
    <property type="entry name" value="vWA-like"/>
    <property type="match status" value="2"/>
</dbReference>
<dbReference type="Ensembl" id="ENSOMET00000010354.1">
    <property type="protein sequence ID" value="ENSOMEP00000024164.1"/>
    <property type="gene ID" value="ENSOMEG00000004660.1"/>
</dbReference>
<evidence type="ECO:0000313" key="8">
    <source>
        <dbReference type="Proteomes" id="UP000261560"/>
    </source>
</evidence>
<dbReference type="Pfam" id="PF00092">
    <property type="entry name" value="VWA"/>
    <property type="match status" value="2"/>
</dbReference>
<reference evidence="7" key="1">
    <citation type="submission" date="2025-08" db="UniProtKB">
        <authorList>
            <consortium name="Ensembl"/>
        </authorList>
    </citation>
    <scope>IDENTIFICATION</scope>
</reference>
<dbReference type="CDD" id="cd01472">
    <property type="entry name" value="vWA_collagen"/>
    <property type="match status" value="1"/>
</dbReference>
<keyword evidence="8" id="KW-1185">Reference proteome</keyword>
<dbReference type="InterPro" id="IPR002035">
    <property type="entry name" value="VWF_A"/>
</dbReference>
<dbReference type="SMART" id="SM00327">
    <property type="entry name" value="VWA"/>
    <property type="match status" value="2"/>
</dbReference>